<dbReference type="PROSITE" id="PS51375">
    <property type="entry name" value="PPR"/>
    <property type="match status" value="2"/>
</dbReference>
<comment type="caution">
    <text evidence="7">The sequence shown here is derived from an EMBL/GenBank/DDBJ whole genome shotgun (WGS) entry which is preliminary data.</text>
</comment>
<evidence type="ECO:0000256" key="3">
    <source>
        <dbReference type="ARBA" id="ARBA00044493"/>
    </source>
</evidence>
<feature type="repeat" description="PPR" evidence="5">
    <location>
        <begin position="253"/>
        <end position="287"/>
    </location>
</feature>
<keyword evidence="8" id="KW-1185">Reference proteome</keyword>
<organism evidence="7 8">
    <name type="scientific">Rhizophlyctis rosea</name>
    <dbReference type="NCBI Taxonomy" id="64517"/>
    <lineage>
        <taxon>Eukaryota</taxon>
        <taxon>Fungi</taxon>
        <taxon>Fungi incertae sedis</taxon>
        <taxon>Chytridiomycota</taxon>
        <taxon>Chytridiomycota incertae sedis</taxon>
        <taxon>Chytridiomycetes</taxon>
        <taxon>Rhizophlyctidales</taxon>
        <taxon>Rhizophlyctidaceae</taxon>
        <taxon>Rhizophlyctis</taxon>
    </lineage>
</organism>
<dbReference type="InterPro" id="IPR057027">
    <property type="entry name" value="TPR_mt"/>
</dbReference>
<protein>
    <recommendedName>
        <fullName evidence="6">Pentatricopeptide repeat-containing protein-mitochondrial domain-containing protein</fullName>
    </recommendedName>
</protein>
<dbReference type="EMBL" id="JADGJD010000287">
    <property type="protein sequence ID" value="KAJ3052524.1"/>
    <property type="molecule type" value="Genomic_DNA"/>
</dbReference>
<evidence type="ECO:0000259" key="6">
    <source>
        <dbReference type="Pfam" id="PF23276"/>
    </source>
</evidence>
<feature type="repeat" description="PPR" evidence="5">
    <location>
        <begin position="183"/>
        <end position="217"/>
    </location>
</feature>
<feature type="domain" description="Pentatricopeptide repeat-containing protein-mitochondrial" evidence="6">
    <location>
        <begin position="233"/>
        <end position="322"/>
    </location>
</feature>
<proteinExistence type="inferred from homology"/>
<comment type="function">
    <text evidence="3">Regulates mitochondrial small subunit maturation by controlling 15S rRNA 5'-end processing. Localizes to the 5' precursor of the 15S rRNA in a position that is subsequently occupied by mS47 in the mature yeast mtSSU. Uses structure and sequence-specific RNA recognition, binding to a single-stranded region of the precursor and specifically recognizing bases -6 to -1. The exchange of Ccm1 for mS47 is coupled to the irreversible removal of precursor rRNA that is accompanied by conformational changes of the mitoribosomal proteins uS5m and mS26. These conformational changes signal completion of 5'-end rRNA processing through protection of the mature 5'-end of the 15S rRNA and stabilization of mS47. The removal of the 5' precursor together with the dissociation of Ccm1 may be catalyzed by the 5'-3' exoribonuclease Pet127. Involved in the specific removal of group I introns in mitochondrial encoded transcripts.</text>
</comment>
<evidence type="ECO:0000313" key="8">
    <source>
        <dbReference type="Proteomes" id="UP001212841"/>
    </source>
</evidence>
<dbReference type="InterPro" id="IPR002885">
    <property type="entry name" value="PPR_rpt"/>
</dbReference>
<accession>A0AAD5X5U7</accession>
<dbReference type="PANTHER" id="PTHR47447:SF24">
    <property type="entry name" value="PENTATRICOPEPTIDE REPEAT-CONTAINING PROTEIN"/>
    <property type="match status" value="1"/>
</dbReference>
<dbReference type="Pfam" id="PF13812">
    <property type="entry name" value="PPR_3"/>
    <property type="match status" value="1"/>
</dbReference>
<dbReference type="Gene3D" id="1.25.40.10">
    <property type="entry name" value="Tetratricopeptide repeat domain"/>
    <property type="match status" value="2"/>
</dbReference>
<reference evidence="7" key="1">
    <citation type="submission" date="2020-05" db="EMBL/GenBank/DDBJ databases">
        <title>Phylogenomic resolution of chytrid fungi.</title>
        <authorList>
            <person name="Stajich J.E."/>
            <person name="Amses K."/>
            <person name="Simmons R."/>
            <person name="Seto K."/>
            <person name="Myers J."/>
            <person name="Bonds A."/>
            <person name="Quandt C.A."/>
            <person name="Barry K."/>
            <person name="Liu P."/>
            <person name="Grigoriev I."/>
            <person name="Longcore J.E."/>
            <person name="James T.Y."/>
        </authorList>
    </citation>
    <scope>NUCLEOTIDE SEQUENCE</scope>
    <source>
        <strain evidence="7">JEL0318</strain>
    </source>
</reference>
<evidence type="ECO:0000256" key="4">
    <source>
        <dbReference type="ARBA" id="ARBA00044511"/>
    </source>
</evidence>
<sequence length="343" mass="38281">MQVFTPQALSLQYLADVHSRYSSLEETQTAVAEVVNSLGYMHPRTVQTLLRAYNRLEDPVGAVKLLRSFRGKDGVRLDDQNYSYILRICRKHCSSSDLLKLYREFRDESWTPTQFTFQELIASCVDNRNMNLLKEVIKERETAGLPSSIQAESKILDAVIKTGRNVDSLQFLSDLRTRGICPDIHTYGSLISHAIKQNNQEVVDTLFKQLDEDGLVPSQSFGVLVMVAFAVVGSGKQADEYITVLKNQGVALTSRMYASLIDAHATAGDTWSAEMAFHIMVQRGVVPTARCYEGLAKAYMKEGAADTISDLIDRMRGEGVSVNSGIYCKLFEGLWRGGVLLFL</sequence>
<comment type="similarity">
    <text evidence="1">Belongs to the CCM1 family.</text>
</comment>
<dbReference type="Pfam" id="PF23276">
    <property type="entry name" value="TPR_24"/>
    <property type="match status" value="1"/>
</dbReference>
<comment type="subunit">
    <text evidence="4">Binds to mitochondrial small subunit 15S rRNA.</text>
</comment>
<dbReference type="AlphaFoldDB" id="A0AAD5X5U7"/>
<evidence type="ECO:0000256" key="5">
    <source>
        <dbReference type="PROSITE-ProRule" id="PRU00708"/>
    </source>
</evidence>
<evidence type="ECO:0000256" key="2">
    <source>
        <dbReference type="ARBA" id="ARBA00022737"/>
    </source>
</evidence>
<gene>
    <name evidence="7" type="ORF">HK097_006126</name>
</gene>
<evidence type="ECO:0000313" key="7">
    <source>
        <dbReference type="EMBL" id="KAJ3052524.1"/>
    </source>
</evidence>
<evidence type="ECO:0000256" key="1">
    <source>
        <dbReference type="ARBA" id="ARBA00006192"/>
    </source>
</evidence>
<dbReference type="InterPro" id="IPR011990">
    <property type="entry name" value="TPR-like_helical_dom_sf"/>
</dbReference>
<name>A0AAD5X5U7_9FUNG</name>
<dbReference type="Proteomes" id="UP001212841">
    <property type="component" value="Unassembled WGS sequence"/>
</dbReference>
<dbReference type="PANTHER" id="PTHR47447">
    <property type="entry name" value="OS03G0856100 PROTEIN"/>
    <property type="match status" value="1"/>
</dbReference>
<keyword evidence="2" id="KW-0677">Repeat</keyword>